<dbReference type="AlphaFoldDB" id="A0A4Y7RCR0"/>
<organism evidence="1 2">
    <name type="scientific">Pelotomaculum schinkii</name>
    <dbReference type="NCBI Taxonomy" id="78350"/>
    <lineage>
        <taxon>Bacteria</taxon>
        <taxon>Bacillati</taxon>
        <taxon>Bacillota</taxon>
        <taxon>Clostridia</taxon>
        <taxon>Eubacteriales</taxon>
        <taxon>Desulfotomaculaceae</taxon>
        <taxon>Pelotomaculum</taxon>
    </lineage>
</organism>
<dbReference type="Proteomes" id="UP000298324">
    <property type="component" value="Unassembled WGS sequence"/>
</dbReference>
<evidence type="ECO:0000313" key="1">
    <source>
        <dbReference type="EMBL" id="TEB06107.1"/>
    </source>
</evidence>
<reference evidence="1 2" key="1">
    <citation type="journal article" date="2018" name="Environ. Microbiol.">
        <title>Novel energy conservation strategies and behaviour of Pelotomaculum schinkii driving syntrophic propionate catabolism.</title>
        <authorList>
            <person name="Hidalgo-Ahumada C.A.P."/>
            <person name="Nobu M.K."/>
            <person name="Narihiro T."/>
            <person name="Tamaki H."/>
            <person name="Liu W.T."/>
            <person name="Kamagata Y."/>
            <person name="Stams A.J.M."/>
            <person name="Imachi H."/>
            <person name="Sousa D.Z."/>
        </authorList>
    </citation>
    <scope>NUCLEOTIDE SEQUENCE [LARGE SCALE GENOMIC DNA]</scope>
    <source>
        <strain evidence="1 2">HH</strain>
    </source>
</reference>
<protein>
    <submittedName>
        <fullName evidence="1">Uncharacterized protein</fullName>
    </submittedName>
</protein>
<keyword evidence="2" id="KW-1185">Reference proteome</keyword>
<accession>A0A4Y7RCR0</accession>
<evidence type="ECO:0000313" key="2">
    <source>
        <dbReference type="Proteomes" id="UP000298324"/>
    </source>
</evidence>
<comment type="caution">
    <text evidence="1">The sequence shown here is derived from an EMBL/GenBank/DDBJ whole genome shotgun (WGS) entry which is preliminary data.</text>
</comment>
<gene>
    <name evidence="1" type="ORF">Psch_03149</name>
</gene>
<sequence length="253" mass="29020">MVSAITLVNYLKKRNPYPCLNVLESAVVCCRRSGTSMIPAPLLKDIASLHGKEATEKEIKNLEEMVILERTEEGISLNNEVLPLVSDLIRQLKKNLKLALADKEQTAGIFLKELVAYLKQKVSGLVVAEAIDGAEYLLVWSGKKYRLQLAFSPAWLPAAAEEAAAENSYVAILGPFAAQNWLKMFRYYEYPEFRNYTAYFDPWCCQKMNISKGELFTYIDWFFRDNYGLKFFIPDEFIRGLQNIGLLRYNDER</sequence>
<dbReference type="EMBL" id="QFGA01000002">
    <property type="protein sequence ID" value="TEB06107.1"/>
    <property type="molecule type" value="Genomic_DNA"/>
</dbReference>
<name>A0A4Y7RCR0_9FIRM</name>
<proteinExistence type="predicted"/>